<name>A0A3M2S916_9HYPO</name>
<dbReference type="EMBL" id="NKUJ01000103">
    <property type="protein sequence ID" value="RMJ13645.1"/>
    <property type="molecule type" value="Genomic_DNA"/>
</dbReference>
<comment type="caution">
    <text evidence="1">The sequence shown here is derived from an EMBL/GenBank/DDBJ whole genome shotgun (WGS) entry which is preliminary data.</text>
</comment>
<dbReference type="STRING" id="2010991.A0A3M2S916"/>
<sequence>MATRNRGSIYSFGDDGLTASVSASGRLLRVSRHFSGQNFGYCVDHPSIPDPYFVVDRITSLHSMASDSGGGLGIDPTVDILDTGNEPSAEFVHDRWPHFAVQGSNCEVKLQFFASGGTIYQTYEFSFDGVDIQPPKLVTMADLLIRQLDFIDFANQFNEADMRSAGYETRLAEKKTRIERSHHVDEGEVVLFILAYCEGELLTFQHDEEKEVK</sequence>
<evidence type="ECO:0000313" key="2">
    <source>
        <dbReference type="Proteomes" id="UP000277212"/>
    </source>
</evidence>
<protein>
    <submittedName>
        <fullName evidence="1">Uncharacterized protein</fullName>
    </submittedName>
</protein>
<evidence type="ECO:0000313" key="1">
    <source>
        <dbReference type="EMBL" id="RMJ13645.1"/>
    </source>
</evidence>
<accession>A0A3M2S916</accession>
<dbReference type="OrthoDB" id="5361176at2759"/>
<keyword evidence="2" id="KW-1185">Reference proteome</keyword>
<dbReference type="Proteomes" id="UP000277212">
    <property type="component" value="Unassembled WGS sequence"/>
</dbReference>
<gene>
    <name evidence="1" type="ORF">CDV36_006696</name>
</gene>
<organism evidence="1 2">
    <name type="scientific">Fusarium kuroshium</name>
    <dbReference type="NCBI Taxonomy" id="2010991"/>
    <lineage>
        <taxon>Eukaryota</taxon>
        <taxon>Fungi</taxon>
        <taxon>Dikarya</taxon>
        <taxon>Ascomycota</taxon>
        <taxon>Pezizomycotina</taxon>
        <taxon>Sordariomycetes</taxon>
        <taxon>Hypocreomycetidae</taxon>
        <taxon>Hypocreales</taxon>
        <taxon>Nectriaceae</taxon>
        <taxon>Fusarium</taxon>
        <taxon>Fusarium solani species complex</taxon>
    </lineage>
</organism>
<proteinExistence type="predicted"/>
<dbReference type="AlphaFoldDB" id="A0A3M2S916"/>
<reference evidence="1 2" key="1">
    <citation type="submission" date="2017-06" db="EMBL/GenBank/DDBJ databases">
        <title>Comparative genomic analysis of Ambrosia Fusariam Clade fungi.</title>
        <authorList>
            <person name="Stajich J.E."/>
            <person name="Carrillo J."/>
            <person name="Kijimoto T."/>
            <person name="Eskalen A."/>
            <person name="O'Donnell K."/>
            <person name="Kasson M."/>
        </authorList>
    </citation>
    <scope>NUCLEOTIDE SEQUENCE [LARGE SCALE GENOMIC DNA]</scope>
    <source>
        <strain evidence="1">UCR3666</strain>
    </source>
</reference>